<keyword evidence="6" id="KW-1185">Reference proteome</keyword>
<dbReference type="GO" id="GO:0005634">
    <property type="term" value="C:nucleus"/>
    <property type="evidence" value="ECO:0007669"/>
    <property type="project" value="InterPro"/>
</dbReference>
<protein>
    <submittedName>
        <fullName evidence="5">DNAation factor subunit beta</fullName>
    </submittedName>
</protein>
<reference evidence="5" key="1">
    <citation type="journal article" date="2023" name="Front. Mar. Sci.">
        <title>A new Merluccius polli reference genome to investigate the effects of global change in West African waters.</title>
        <authorList>
            <person name="Mateo J.L."/>
            <person name="Blanco-Fernandez C."/>
            <person name="Garcia-Vazquez E."/>
            <person name="Machado-Schiaffino G."/>
        </authorList>
    </citation>
    <scope>NUCLEOTIDE SEQUENCE</scope>
    <source>
        <strain evidence="5">C29</strain>
        <tissue evidence="5">Fin</tissue>
    </source>
</reference>
<evidence type="ECO:0000256" key="3">
    <source>
        <dbReference type="SAM" id="MobiDB-lite"/>
    </source>
</evidence>
<dbReference type="SUPFAM" id="SSF54277">
    <property type="entry name" value="CAD &amp; PB1 domains"/>
    <property type="match status" value="1"/>
</dbReference>
<evidence type="ECO:0000256" key="1">
    <source>
        <dbReference type="ARBA" id="ARBA00022703"/>
    </source>
</evidence>
<dbReference type="PANTHER" id="PTHR13067">
    <property type="entry name" value="CASPASE-ACTIVATED DNASE"/>
    <property type="match status" value="1"/>
</dbReference>
<accession>A0AA47PCG5</accession>
<dbReference type="AlphaFoldDB" id="A0AA47PCG5"/>
<feature type="domain" description="CIDE-N" evidence="4">
    <location>
        <begin position="145"/>
        <end position="221"/>
    </location>
</feature>
<dbReference type="Gene3D" id="6.10.140.170">
    <property type="match status" value="1"/>
</dbReference>
<feature type="region of interest" description="Disordered" evidence="3">
    <location>
        <begin position="460"/>
        <end position="483"/>
    </location>
</feature>
<dbReference type="InterPro" id="IPR015311">
    <property type="entry name" value="DFF40_C"/>
</dbReference>
<feature type="region of interest" description="Disordered" evidence="3">
    <location>
        <begin position="124"/>
        <end position="144"/>
    </location>
</feature>
<dbReference type="GO" id="GO:0005737">
    <property type="term" value="C:cytoplasm"/>
    <property type="evidence" value="ECO:0007669"/>
    <property type="project" value="InterPro"/>
</dbReference>
<evidence type="ECO:0000313" key="5">
    <source>
        <dbReference type="EMBL" id="KAK0154477.1"/>
    </source>
</evidence>
<dbReference type="SUPFAM" id="SSF54060">
    <property type="entry name" value="His-Me finger endonucleases"/>
    <property type="match status" value="1"/>
</dbReference>
<dbReference type="PROSITE" id="PS51135">
    <property type="entry name" value="CIDE_N"/>
    <property type="match status" value="1"/>
</dbReference>
<name>A0AA47PCG5_MERPO</name>
<dbReference type="Proteomes" id="UP001174136">
    <property type="component" value="Unassembled WGS sequence"/>
</dbReference>
<dbReference type="SMART" id="SM00266">
    <property type="entry name" value="CAD"/>
    <property type="match status" value="1"/>
</dbReference>
<dbReference type="EMBL" id="JAOPHQ010000473">
    <property type="protein sequence ID" value="KAK0154477.1"/>
    <property type="molecule type" value="Genomic_DNA"/>
</dbReference>
<evidence type="ECO:0000256" key="2">
    <source>
        <dbReference type="PROSITE-ProRule" id="PRU00447"/>
    </source>
</evidence>
<sequence length="483" mass="53785">MDPWYGQAEAGVKGRYLVEVDLVVALHPLLGAPPCPPEEVLVAPVKQSHPQLDLEAVRRGEVSGVRLADGVAVRGDRPSSPEHGSPAVRHVGLLAVRWEQINSAWPPAGKKTVENYNGWTAEDTAEPRGSIINPRRPPAMRGPQGCRAVKLRGFGGTTKYGVAAADLEELLAKGCKLFKKPVNGCRVVAYDDGAEVTAESFRTLPNHAELVLLSGDEAWSGFAADIARLLGPDRTSGRLLAAAKDLLSNEQLAERRKLLGDVLLFLDDRSDLESREEDQDWFQGVAQRFTTKSAYMKYNCESRIRGYVKELGAAAKSIQKPRMKEEFTKTASGLVAMLKADEYNGRYFDRSEEEEERLCSAAGWFTCQGAFDQDACKSFHSINPYGNRESRIVFSTWNLDHRIEKKRTVIPALVEAVQNQRSSEVNLQYFYRLMFTTHNLKLVHIVCHDKAPHNLQCDSKKMYKRATKGNKSSAGKEKRSRVK</sequence>
<dbReference type="GO" id="GO:0016787">
    <property type="term" value="F:hydrolase activity"/>
    <property type="evidence" value="ECO:0007669"/>
    <property type="project" value="InterPro"/>
</dbReference>
<dbReference type="PANTHER" id="PTHR13067:SF2">
    <property type="entry name" value="CASPASE-ACTIVATED DNASE"/>
    <property type="match status" value="1"/>
</dbReference>
<evidence type="ECO:0000259" key="4">
    <source>
        <dbReference type="PROSITE" id="PS51135"/>
    </source>
</evidence>
<evidence type="ECO:0000313" key="6">
    <source>
        <dbReference type="Proteomes" id="UP001174136"/>
    </source>
</evidence>
<dbReference type="Gene3D" id="3.10.20.10">
    <property type="match status" value="1"/>
</dbReference>
<dbReference type="GO" id="GO:0004520">
    <property type="term" value="F:DNA endonuclease activity"/>
    <property type="evidence" value="ECO:0007669"/>
    <property type="project" value="InterPro"/>
</dbReference>
<dbReference type="InterPro" id="IPR039729">
    <property type="entry name" value="DFF40"/>
</dbReference>
<dbReference type="Pfam" id="PF02017">
    <property type="entry name" value="CIDE-N"/>
    <property type="match status" value="1"/>
</dbReference>
<dbReference type="InterPro" id="IPR003508">
    <property type="entry name" value="CIDE-N_dom"/>
</dbReference>
<keyword evidence="1 2" id="KW-0053">Apoptosis</keyword>
<dbReference type="GO" id="GO:0006309">
    <property type="term" value="P:apoptotic DNA fragmentation"/>
    <property type="evidence" value="ECO:0007669"/>
    <property type="project" value="InterPro"/>
</dbReference>
<dbReference type="InterPro" id="IPR044925">
    <property type="entry name" value="His-Me_finger_sf"/>
</dbReference>
<proteinExistence type="predicted"/>
<organism evidence="5 6">
    <name type="scientific">Merluccius polli</name>
    <name type="common">Benguela hake</name>
    <name type="synonym">Merluccius cadenati</name>
    <dbReference type="NCBI Taxonomy" id="89951"/>
    <lineage>
        <taxon>Eukaryota</taxon>
        <taxon>Metazoa</taxon>
        <taxon>Chordata</taxon>
        <taxon>Craniata</taxon>
        <taxon>Vertebrata</taxon>
        <taxon>Euteleostomi</taxon>
        <taxon>Actinopterygii</taxon>
        <taxon>Neopterygii</taxon>
        <taxon>Teleostei</taxon>
        <taxon>Neoteleostei</taxon>
        <taxon>Acanthomorphata</taxon>
        <taxon>Zeiogadaria</taxon>
        <taxon>Gadariae</taxon>
        <taxon>Gadiformes</taxon>
        <taxon>Gadoidei</taxon>
        <taxon>Merlucciidae</taxon>
        <taxon>Merluccius</taxon>
    </lineage>
</organism>
<comment type="caution">
    <text evidence="5">The sequence shown here is derived from an EMBL/GenBank/DDBJ whole genome shotgun (WGS) entry which is preliminary data.</text>
</comment>
<dbReference type="Pfam" id="PF09230">
    <property type="entry name" value="DFF40"/>
    <property type="match status" value="1"/>
</dbReference>
<gene>
    <name evidence="5" type="primary">Dffb_1</name>
    <name evidence="5" type="ORF">N1851_003421</name>
</gene>